<name>A0ABT1BG18_9ENTR</name>
<feature type="signal peptide" evidence="1">
    <location>
        <begin position="1"/>
        <end position="28"/>
    </location>
</feature>
<evidence type="ECO:0000313" key="2">
    <source>
        <dbReference type="EMBL" id="MCO5784693.1"/>
    </source>
</evidence>
<sequence length="143" mass="14674">MNNYARHSFKKKLLLATMMMAMSGAVMAITSAPTGTVKGHVPSYNATGVIFHDNNGNGVVDVGDTIVATGSGFTDPDMDDEAPATFIWSRDGTVVSGVTGNTYTLGLADLGKKITVEATPTTDSAITDPYQGTPVAATTGGAI</sequence>
<organism evidence="2 3">
    <name type="scientific">Citrobacter meridianamericanus</name>
    <dbReference type="NCBI Taxonomy" id="2894201"/>
    <lineage>
        <taxon>Bacteria</taxon>
        <taxon>Pseudomonadati</taxon>
        <taxon>Pseudomonadota</taxon>
        <taxon>Gammaproteobacteria</taxon>
        <taxon>Enterobacterales</taxon>
        <taxon>Enterobacteriaceae</taxon>
        <taxon>Citrobacter</taxon>
    </lineage>
</organism>
<gene>
    <name evidence="2" type="ORF">LOD26_25925</name>
</gene>
<proteinExistence type="predicted"/>
<reference evidence="2" key="1">
    <citation type="submission" date="2021-11" db="EMBL/GenBank/DDBJ databases">
        <title>Citrobacter meridianamericanus sp. nov. isolated from soil.</title>
        <authorList>
            <person name="Furlan J.P.R."/>
            <person name="Stehling E.G."/>
        </authorList>
    </citation>
    <scope>NUCLEOTIDE SEQUENCE</scope>
    <source>
        <strain evidence="2">BR102</strain>
    </source>
</reference>
<accession>A0ABT1BG18</accession>
<keyword evidence="1" id="KW-0732">Signal</keyword>
<feature type="non-terminal residue" evidence="2">
    <location>
        <position position="143"/>
    </location>
</feature>
<evidence type="ECO:0000256" key="1">
    <source>
        <dbReference type="SAM" id="SignalP"/>
    </source>
</evidence>
<keyword evidence="3" id="KW-1185">Reference proteome</keyword>
<dbReference type="EMBL" id="JAJJVQ010000040">
    <property type="protein sequence ID" value="MCO5784693.1"/>
    <property type="molecule type" value="Genomic_DNA"/>
</dbReference>
<comment type="caution">
    <text evidence="2">The sequence shown here is derived from an EMBL/GenBank/DDBJ whole genome shotgun (WGS) entry which is preliminary data.</text>
</comment>
<feature type="chain" id="PRO_5046231375" evidence="1">
    <location>
        <begin position="29"/>
        <end position="143"/>
    </location>
</feature>
<protein>
    <submittedName>
        <fullName evidence="2">Invasin family protein</fullName>
    </submittedName>
</protein>
<evidence type="ECO:0000313" key="3">
    <source>
        <dbReference type="Proteomes" id="UP001139290"/>
    </source>
</evidence>
<dbReference type="Proteomes" id="UP001139290">
    <property type="component" value="Unassembled WGS sequence"/>
</dbReference>
<dbReference type="Gene3D" id="2.60.40.2700">
    <property type="match status" value="1"/>
</dbReference>